<dbReference type="NCBIfam" id="NF008725">
    <property type="entry name" value="PRK11727.1"/>
    <property type="match status" value="1"/>
</dbReference>
<dbReference type="STRING" id="419940.SAMN05421824_0653"/>
<keyword evidence="8" id="KW-1185">Reference proteome</keyword>
<dbReference type="InterPro" id="IPR016909">
    <property type="entry name" value="rRNA_lsu_MeTfrase_F"/>
</dbReference>
<evidence type="ECO:0000256" key="4">
    <source>
        <dbReference type="ARBA" id="ARBA00022679"/>
    </source>
</evidence>
<dbReference type="AlphaFoldDB" id="A0A1H9BQ26"/>
<name>A0A1H9BQ26_9FLAO</name>
<dbReference type="InterPro" id="IPR010286">
    <property type="entry name" value="METTL16/RlmF"/>
</dbReference>
<gene>
    <name evidence="6" type="primary">rlmF</name>
    <name evidence="7" type="ORF">SAMN05421824_0653</name>
</gene>
<keyword evidence="5 6" id="KW-0949">S-adenosyl-L-methionine</keyword>
<dbReference type="OrthoDB" id="1115728at2"/>
<accession>A0A1H9BQ26</accession>
<keyword evidence="4 6" id="KW-0808">Transferase</keyword>
<protein>
    <recommendedName>
        <fullName evidence="6">Ribosomal RNA large subunit methyltransferase F</fullName>
        <ecNumber evidence="6">2.1.1.181</ecNumber>
    </recommendedName>
    <alternativeName>
        <fullName evidence="6">23S rRNA mA1618 methyltransferase</fullName>
    </alternativeName>
    <alternativeName>
        <fullName evidence="6">rRNA adenine N-6-methyltransferase</fullName>
    </alternativeName>
</protein>
<proteinExistence type="inferred from homology"/>
<evidence type="ECO:0000256" key="1">
    <source>
        <dbReference type="ARBA" id="ARBA00022490"/>
    </source>
</evidence>
<dbReference type="PANTHER" id="PTHR13393">
    <property type="entry name" value="SAM-DEPENDENT METHYLTRANSFERASE"/>
    <property type="match status" value="1"/>
</dbReference>
<evidence type="ECO:0000256" key="3">
    <source>
        <dbReference type="ARBA" id="ARBA00022603"/>
    </source>
</evidence>
<dbReference type="SUPFAM" id="SSF53335">
    <property type="entry name" value="S-adenosyl-L-methionine-dependent methyltransferases"/>
    <property type="match status" value="1"/>
</dbReference>
<reference evidence="7 8" key="1">
    <citation type="submission" date="2016-10" db="EMBL/GenBank/DDBJ databases">
        <authorList>
            <person name="de Groot N.N."/>
        </authorList>
    </citation>
    <scope>NUCLEOTIDE SEQUENCE [LARGE SCALE GENOMIC DNA]</scope>
    <source>
        <strain evidence="7 8">DSM 21035</strain>
    </source>
</reference>
<evidence type="ECO:0000256" key="6">
    <source>
        <dbReference type="HAMAP-Rule" id="MF_01848"/>
    </source>
</evidence>
<dbReference type="PIRSF" id="PIRSF029038">
    <property type="entry name" value="Mtase_YbiN_prd"/>
    <property type="match status" value="1"/>
</dbReference>
<dbReference type="Proteomes" id="UP000198999">
    <property type="component" value="Unassembled WGS sequence"/>
</dbReference>
<dbReference type="PANTHER" id="PTHR13393:SF0">
    <property type="entry name" value="RNA N6-ADENOSINE-METHYLTRANSFERASE METTL16"/>
    <property type="match status" value="1"/>
</dbReference>
<evidence type="ECO:0000313" key="7">
    <source>
        <dbReference type="EMBL" id="SEP90801.1"/>
    </source>
</evidence>
<dbReference type="GO" id="GO:0052907">
    <property type="term" value="F:23S rRNA (adenine(1618)-N(6))-methyltransferase activity"/>
    <property type="evidence" value="ECO:0007669"/>
    <property type="project" value="UniProtKB-EC"/>
</dbReference>
<evidence type="ECO:0000256" key="2">
    <source>
        <dbReference type="ARBA" id="ARBA00022552"/>
    </source>
</evidence>
<dbReference type="RefSeq" id="WP_092575250.1">
    <property type="nucleotide sequence ID" value="NZ_FOFN01000001.1"/>
</dbReference>
<comment type="function">
    <text evidence="6">Specifically methylates the adenine in position 1618 of 23S rRNA.</text>
</comment>
<dbReference type="CDD" id="cd02440">
    <property type="entry name" value="AdoMet_MTases"/>
    <property type="match status" value="1"/>
</dbReference>
<comment type="catalytic activity">
    <reaction evidence="6">
        <text>adenosine(1618) in 23S rRNA + S-adenosyl-L-methionine = N(6)-methyladenosine(1618) in 23S rRNA + S-adenosyl-L-homocysteine + H(+)</text>
        <dbReference type="Rhea" id="RHEA:16497"/>
        <dbReference type="Rhea" id="RHEA-COMP:10229"/>
        <dbReference type="Rhea" id="RHEA-COMP:10231"/>
        <dbReference type="ChEBI" id="CHEBI:15378"/>
        <dbReference type="ChEBI" id="CHEBI:57856"/>
        <dbReference type="ChEBI" id="CHEBI:59789"/>
        <dbReference type="ChEBI" id="CHEBI:74411"/>
        <dbReference type="ChEBI" id="CHEBI:74449"/>
        <dbReference type="EC" id="2.1.1.181"/>
    </reaction>
</comment>
<comment type="subcellular location">
    <subcellularLocation>
        <location evidence="6">Cytoplasm</location>
    </subcellularLocation>
</comment>
<dbReference type="InterPro" id="IPR029063">
    <property type="entry name" value="SAM-dependent_MTases_sf"/>
</dbReference>
<sequence length="315" mass="35870">MQSKKNQLPKEKTQLHPRNKHRGRYEFAKLIDTSPELAQFVKPNKYGNQSINFFDPAAVKTLNIALLKQYYNIKYWDIPKYYLCPPIPGRADYIHNIADLLASSNEGIIPKGKNITCLDIGVGANCIYPIIGNHEYNWSFIGSDVDAVAIASARKIVEQNPGLKDAIELRLQNTPRHIFDGVIRTNEKFDVTICNPPFHSSAEEAEASAIRKIKNLTKQKPIKPVLNFGGKPNELWCKGGEAKFVKDMIFESRKFKTSCFWFTTLVSKESNLRSIYNTLKKVEAKEVKTLSMGQGNKISRLVAWTFLDKTQQDDW</sequence>
<dbReference type="HAMAP" id="MF_01848">
    <property type="entry name" value="23SrRNA_methyltr_F"/>
    <property type="match status" value="1"/>
</dbReference>
<comment type="similarity">
    <text evidence="6">Belongs to the methyltransferase superfamily. METTL16/RlmF family.</text>
</comment>
<evidence type="ECO:0000256" key="5">
    <source>
        <dbReference type="ARBA" id="ARBA00022691"/>
    </source>
</evidence>
<dbReference type="Gene3D" id="3.40.50.150">
    <property type="entry name" value="Vaccinia Virus protein VP39"/>
    <property type="match status" value="1"/>
</dbReference>
<dbReference type="EMBL" id="FOFN01000001">
    <property type="protein sequence ID" value="SEP90801.1"/>
    <property type="molecule type" value="Genomic_DNA"/>
</dbReference>
<evidence type="ECO:0000313" key="8">
    <source>
        <dbReference type="Proteomes" id="UP000198999"/>
    </source>
</evidence>
<keyword evidence="1 6" id="KW-0963">Cytoplasm</keyword>
<dbReference type="GO" id="GO:0005737">
    <property type="term" value="C:cytoplasm"/>
    <property type="evidence" value="ECO:0007669"/>
    <property type="project" value="UniProtKB-SubCell"/>
</dbReference>
<organism evidence="7 8">
    <name type="scientific">Hyunsoonleella jejuensis</name>
    <dbReference type="NCBI Taxonomy" id="419940"/>
    <lineage>
        <taxon>Bacteria</taxon>
        <taxon>Pseudomonadati</taxon>
        <taxon>Bacteroidota</taxon>
        <taxon>Flavobacteriia</taxon>
        <taxon>Flavobacteriales</taxon>
        <taxon>Flavobacteriaceae</taxon>
    </lineage>
</organism>
<keyword evidence="2 6" id="KW-0698">rRNA processing</keyword>
<keyword evidence="3 6" id="KW-0489">Methyltransferase</keyword>
<dbReference type="EC" id="2.1.1.181" evidence="6"/>
<dbReference type="Pfam" id="PF05971">
    <property type="entry name" value="Methyltransf_10"/>
    <property type="match status" value="1"/>
</dbReference>
<dbReference type="GO" id="GO:0070475">
    <property type="term" value="P:rRNA base methylation"/>
    <property type="evidence" value="ECO:0007669"/>
    <property type="project" value="TreeGrafter"/>
</dbReference>